<evidence type="ECO:0000256" key="3">
    <source>
        <dbReference type="ARBA" id="ARBA00022989"/>
    </source>
</evidence>
<evidence type="ECO:0000313" key="7">
    <source>
        <dbReference type="EMBL" id="NSX54785.1"/>
    </source>
</evidence>
<dbReference type="Proteomes" id="UP000777935">
    <property type="component" value="Unassembled WGS sequence"/>
</dbReference>
<keyword evidence="4" id="KW-0472">Membrane</keyword>
<accession>A0ABX2IR03</accession>
<gene>
    <name evidence="7" type="ORF">HRQ87_08225</name>
</gene>
<dbReference type="InterPro" id="IPR037682">
    <property type="entry name" value="TonB_C"/>
</dbReference>
<comment type="subcellular location">
    <subcellularLocation>
        <location evidence="1">Membrane</location>
        <topology evidence="1">Single-pass membrane protein</topology>
    </subcellularLocation>
</comment>
<feature type="region of interest" description="Disordered" evidence="5">
    <location>
        <begin position="100"/>
        <end position="158"/>
    </location>
</feature>
<comment type="caution">
    <text evidence="7">The sequence shown here is derived from an EMBL/GenBank/DDBJ whole genome shotgun (WGS) entry which is preliminary data.</text>
</comment>
<keyword evidence="2" id="KW-0812">Transmembrane</keyword>
<evidence type="ECO:0000256" key="2">
    <source>
        <dbReference type="ARBA" id="ARBA00022692"/>
    </source>
</evidence>
<keyword evidence="3" id="KW-1133">Transmembrane helix</keyword>
<dbReference type="RefSeq" id="WP_174137127.1">
    <property type="nucleotide sequence ID" value="NZ_JABUFE010000003.1"/>
</dbReference>
<sequence>MRFLHISLFAGIAFAVHLIPFLIWDHTRGADTSGGTDGQARVTIIGASGAITDMVRDWETAPEVQRDVQVSEQPLPITMPAPDVQLTAPKLPNMTVSRLAEPEMPDIDTTSAEKPVRSAPQSSVRPQSRPASPNSTAMGRGDQSVTGTGSQLSSAFSDAQRTIAKQEWAARIQRKLHQSMTPPRQSRSAQGTIVIDLDITPNGVLRSARLVQGSGNAQLDASVLQALRRIGPLPTAPNMLTQPSYPFRIPIRFKR</sequence>
<reference evidence="7 8" key="1">
    <citation type="submission" date="2020-06" db="EMBL/GenBank/DDBJ databases">
        <title>Sulfitobacter algicola sp. nov., isolated from green algae.</title>
        <authorList>
            <person name="Wang C."/>
        </authorList>
    </citation>
    <scope>NUCLEOTIDE SEQUENCE [LARGE SCALE GENOMIC DNA]</scope>
    <source>
        <strain evidence="7 8">1151</strain>
    </source>
</reference>
<evidence type="ECO:0000256" key="5">
    <source>
        <dbReference type="SAM" id="MobiDB-lite"/>
    </source>
</evidence>
<dbReference type="NCBIfam" id="TIGR01352">
    <property type="entry name" value="tonB_Cterm"/>
    <property type="match status" value="1"/>
</dbReference>
<dbReference type="Gene3D" id="3.30.1150.10">
    <property type="match status" value="1"/>
</dbReference>
<dbReference type="Pfam" id="PF13103">
    <property type="entry name" value="TonB_2"/>
    <property type="match status" value="1"/>
</dbReference>
<evidence type="ECO:0000259" key="6">
    <source>
        <dbReference type="PROSITE" id="PS52015"/>
    </source>
</evidence>
<evidence type="ECO:0000256" key="1">
    <source>
        <dbReference type="ARBA" id="ARBA00004167"/>
    </source>
</evidence>
<evidence type="ECO:0000256" key="4">
    <source>
        <dbReference type="ARBA" id="ARBA00023136"/>
    </source>
</evidence>
<keyword evidence="8" id="KW-1185">Reference proteome</keyword>
<feature type="domain" description="TonB C-terminal" evidence="6">
    <location>
        <begin position="165"/>
        <end position="255"/>
    </location>
</feature>
<name>A0ABX2IR03_9RHOB</name>
<dbReference type="EMBL" id="JABUFE010000003">
    <property type="protein sequence ID" value="NSX54785.1"/>
    <property type="molecule type" value="Genomic_DNA"/>
</dbReference>
<dbReference type="SUPFAM" id="SSF74653">
    <property type="entry name" value="TolA/TonB C-terminal domain"/>
    <property type="match status" value="1"/>
</dbReference>
<protein>
    <submittedName>
        <fullName evidence="7">TonB family protein</fullName>
    </submittedName>
</protein>
<dbReference type="InterPro" id="IPR006260">
    <property type="entry name" value="TonB/TolA_C"/>
</dbReference>
<organism evidence="7 8">
    <name type="scientific">Parasulfitobacter algicola</name>
    <dbReference type="NCBI Taxonomy" id="2614809"/>
    <lineage>
        <taxon>Bacteria</taxon>
        <taxon>Pseudomonadati</taxon>
        <taxon>Pseudomonadota</taxon>
        <taxon>Alphaproteobacteria</taxon>
        <taxon>Rhodobacterales</taxon>
        <taxon>Roseobacteraceae</taxon>
        <taxon>Parasulfitobacter</taxon>
    </lineage>
</organism>
<proteinExistence type="predicted"/>
<feature type="compositionally biased region" description="Polar residues" evidence="5">
    <location>
        <begin position="119"/>
        <end position="158"/>
    </location>
</feature>
<evidence type="ECO:0000313" key="8">
    <source>
        <dbReference type="Proteomes" id="UP000777935"/>
    </source>
</evidence>
<dbReference type="PROSITE" id="PS52015">
    <property type="entry name" value="TONB_CTD"/>
    <property type="match status" value="1"/>
</dbReference>